<evidence type="ECO:0000256" key="9">
    <source>
        <dbReference type="ARBA" id="ARBA00022840"/>
    </source>
</evidence>
<dbReference type="GO" id="GO:0003690">
    <property type="term" value="F:double-stranded DNA binding"/>
    <property type="evidence" value="ECO:0007669"/>
    <property type="project" value="TreeGrafter"/>
</dbReference>
<evidence type="ECO:0000256" key="7">
    <source>
        <dbReference type="ARBA" id="ARBA00022801"/>
    </source>
</evidence>
<evidence type="ECO:0000256" key="1">
    <source>
        <dbReference type="ARBA" id="ARBA00004123"/>
    </source>
</evidence>
<dbReference type="Pfam" id="PF03731">
    <property type="entry name" value="Ku_N"/>
    <property type="match status" value="1"/>
</dbReference>
<reference evidence="18" key="1">
    <citation type="submission" date="2023-07" db="EMBL/GenBank/DDBJ databases">
        <title>A draft genome of Kazachstania heterogenica Y-27499.</title>
        <authorList>
            <person name="Donic C."/>
            <person name="Kralova J.S."/>
            <person name="Fidel L."/>
            <person name="Ben-Dor S."/>
            <person name="Jung S."/>
        </authorList>
    </citation>
    <scope>NUCLEOTIDE SEQUENCE [LARGE SCALE GENOMIC DNA]</scope>
    <source>
        <strain evidence="18">Y27499</strain>
    </source>
</reference>
<evidence type="ECO:0000256" key="13">
    <source>
        <dbReference type="ARBA" id="ARBA00023204"/>
    </source>
</evidence>
<comment type="subcellular location">
    <subcellularLocation>
        <location evidence="2">Chromosome</location>
        <location evidence="2">Telomere</location>
    </subcellularLocation>
    <subcellularLocation>
        <location evidence="1">Nucleus</location>
    </subcellularLocation>
</comment>
<keyword evidence="15" id="KW-0175">Coiled coil</keyword>
<keyword evidence="6" id="KW-0227">DNA damage</keyword>
<keyword evidence="7" id="KW-0378">Hydrolase</keyword>
<keyword evidence="14" id="KW-0539">Nucleus</keyword>
<evidence type="ECO:0000256" key="8">
    <source>
        <dbReference type="ARBA" id="ARBA00022806"/>
    </source>
</evidence>
<dbReference type="GO" id="GO:0000781">
    <property type="term" value="C:chromosome, telomeric region"/>
    <property type="evidence" value="ECO:0007669"/>
    <property type="project" value="UniProtKB-SubCell"/>
</dbReference>
<keyword evidence="5" id="KW-0547">Nucleotide-binding</keyword>
<evidence type="ECO:0000256" key="4">
    <source>
        <dbReference type="ARBA" id="ARBA00022454"/>
    </source>
</evidence>
<keyword evidence="12" id="KW-0233">DNA recombination</keyword>
<evidence type="ECO:0000256" key="5">
    <source>
        <dbReference type="ARBA" id="ARBA00022741"/>
    </source>
</evidence>
<dbReference type="GO" id="GO:0005524">
    <property type="term" value="F:ATP binding"/>
    <property type="evidence" value="ECO:0007669"/>
    <property type="project" value="UniProtKB-KW"/>
</dbReference>
<dbReference type="SUPFAM" id="SSF100939">
    <property type="entry name" value="SPOC domain-like"/>
    <property type="match status" value="1"/>
</dbReference>
<feature type="coiled-coil region" evidence="15">
    <location>
        <begin position="313"/>
        <end position="340"/>
    </location>
</feature>
<evidence type="ECO:0000256" key="10">
    <source>
        <dbReference type="ARBA" id="ARBA00022895"/>
    </source>
</evidence>
<proteinExistence type="predicted"/>
<sequence>MSQECTSFIVDGCHSLIQSKQYNSIIEYLKFVLIEKCKKMRKTDYVSLYICNTYNVINDQDIEDIVQLCSCMAPVNGQLMHSLIFGLTKYNNLDEIRAVDEGGQTVIKTILLSAIQIREKFNNKRIKKQIVIFSDNLDNLDIEVDELDLVKDQLGDIKLILVNCSSSTGICESGQWDQIIKYQNKYGIDSNVVSLEGLVKKIDEIQLPLVKPVRIFSGELRFGANVEDITSSDLRIREKFFKDKFSLCITVEGYPATKTVSGLNRKVMLKQSREPQGDDSKQYEYLPVKSIIEYEILRSQTTDKTTESQDDTIKIKKEIKEEMKIKIKSEENKNNEKSNNIAVGIKNITKAYRYGSDYVVLPPTLSEEMGYHAAPGLDIRGFASRLSLPRQYLTSESTMIIPDTRLGNKADIRSFSTLVDVMLKHDKIAIARYVSKFNGEVSMVCLCPLLVSNSDISTSNYLPNFNSDESDVNYNAHTRVMILNVLPYMEDEKHMIFPSLLNPRTSSGKIKKEENELDDDLMQKFINSMDTDDNASLDNALLYRHYSELNNRHNTSILLPENNSTNSLLNNDPTLKPHVTLHYKNLVLHEWVKQKYLSQDATFKKFELPQFPELLKDETTPYVNIQKQLSEEDKNKIKEAWQTQEGELLTLTQDQKSSDSLKYWLATELGPSQFDLD</sequence>
<dbReference type="EC" id="3.6.4.12" evidence="3"/>
<dbReference type="InterPro" id="IPR005161">
    <property type="entry name" value="Ku_N"/>
</dbReference>
<dbReference type="Proteomes" id="UP001306508">
    <property type="component" value="Unassembled WGS sequence"/>
</dbReference>
<dbReference type="Gene3D" id="2.40.290.10">
    <property type="match status" value="1"/>
</dbReference>
<dbReference type="GO" id="GO:0043564">
    <property type="term" value="C:Ku70:Ku80 complex"/>
    <property type="evidence" value="ECO:0007669"/>
    <property type="project" value="TreeGrafter"/>
</dbReference>
<dbReference type="GO" id="GO:0000723">
    <property type="term" value="P:telomere maintenance"/>
    <property type="evidence" value="ECO:0007669"/>
    <property type="project" value="TreeGrafter"/>
</dbReference>
<dbReference type="GO" id="GO:0042162">
    <property type="term" value="F:telomeric DNA binding"/>
    <property type="evidence" value="ECO:0007669"/>
    <property type="project" value="TreeGrafter"/>
</dbReference>
<evidence type="ECO:0000313" key="17">
    <source>
        <dbReference type="EMBL" id="KAK5779269.1"/>
    </source>
</evidence>
<dbReference type="InterPro" id="IPR006164">
    <property type="entry name" value="DNA_bd_Ku70/Ku80"/>
</dbReference>
<name>A0AAN7W1E8_9SACH</name>
<organism evidence="17 18">
    <name type="scientific">Arxiozyma heterogenica</name>
    <dbReference type="NCBI Taxonomy" id="278026"/>
    <lineage>
        <taxon>Eukaryota</taxon>
        <taxon>Fungi</taxon>
        <taxon>Dikarya</taxon>
        <taxon>Ascomycota</taxon>
        <taxon>Saccharomycotina</taxon>
        <taxon>Saccharomycetes</taxon>
        <taxon>Saccharomycetales</taxon>
        <taxon>Saccharomycetaceae</taxon>
        <taxon>Arxiozyma</taxon>
    </lineage>
</organism>
<dbReference type="InterPro" id="IPR016194">
    <property type="entry name" value="SPOC-like_C_dom_sf"/>
</dbReference>
<dbReference type="InterPro" id="IPR036465">
    <property type="entry name" value="vWFA_dom_sf"/>
</dbReference>
<keyword evidence="18" id="KW-1185">Reference proteome</keyword>
<keyword evidence="11" id="KW-0238">DNA-binding</keyword>
<dbReference type="PANTHER" id="PTHR12604">
    <property type="entry name" value="KU AUTOANTIGEN DNA HELICASE"/>
    <property type="match status" value="1"/>
</dbReference>
<evidence type="ECO:0000313" key="18">
    <source>
        <dbReference type="Proteomes" id="UP001306508"/>
    </source>
</evidence>
<evidence type="ECO:0000256" key="12">
    <source>
        <dbReference type="ARBA" id="ARBA00023172"/>
    </source>
</evidence>
<dbReference type="EMBL" id="JAWIZZ010000047">
    <property type="protein sequence ID" value="KAK5779269.1"/>
    <property type="molecule type" value="Genomic_DNA"/>
</dbReference>
<dbReference type="AlphaFoldDB" id="A0AAN7W1E8"/>
<dbReference type="PANTHER" id="PTHR12604:SF4">
    <property type="entry name" value="X-RAY REPAIR CROSS-COMPLEMENTING PROTEIN 5"/>
    <property type="match status" value="1"/>
</dbReference>
<gene>
    <name evidence="17" type="ORF">RI543_003158</name>
</gene>
<evidence type="ECO:0000256" key="15">
    <source>
        <dbReference type="SAM" id="Coils"/>
    </source>
</evidence>
<dbReference type="GO" id="GO:0016787">
    <property type="term" value="F:hydrolase activity"/>
    <property type="evidence" value="ECO:0007669"/>
    <property type="project" value="UniProtKB-KW"/>
</dbReference>
<feature type="domain" description="Ku" evidence="16">
    <location>
        <begin position="340"/>
        <end position="503"/>
    </location>
</feature>
<accession>A0AAN7W1E8</accession>
<dbReference type="SUPFAM" id="SSF53300">
    <property type="entry name" value="vWA-like"/>
    <property type="match status" value="1"/>
</dbReference>
<evidence type="ECO:0000256" key="11">
    <source>
        <dbReference type="ARBA" id="ARBA00023125"/>
    </source>
</evidence>
<keyword evidence="9" id="KW-0067">ATP-binding</keyword>
<keyword evidence="4" id="KW-0158">Chromosome</keyword>
<protein>
    <recommendedName>
        <fullName evidence="3">DNA helicase</fullName>
        <ecNumber evidence="3">3.6.4.12</ecNumber>
    </recommendedName>
</protein>
<comment type="caution">
    <text evidence="17">The sequence shown here is derived from an EMBL/GenBank/DDBJ whole genome shotgun (WGS) entry which is preliminary data.</text>
</comment>
<keyword evidence="8" id="KW-0347">Helicase</keyword>
<evidence type="ECO:0000256" key="14">
    <source>
        <dbReference type="ARBA" id="ARBA00023242"/>
    </source>
</evidence>
<dbReference type="Pfam" id="PF02735">
    <property type="entry name" value="Ku"/>
    <property type="match status" value="1"/>
</dbReference>
<dbReference type="SMART" id="SM00559">
    <property type="entry name" value="Ku78"/>
    <property type="match status" value="1"/>
</dbReference>
<dbReference type="GO" id="GO:0003678">
    <property type="term" value="F:DNA helicase activity"/>
    <property type="evidence" value="ECO:0007669"/>
    <property type="project" value="UniProtKB-EC"/>
</dbReference>
<evidence type="ECO:0000256" key="6">
    <source>
        <dbReference type="ARBA" id="ARBA00022763"/>
    </source>
</evidence>
<keyword evidence="10" id="KW-0779">Telomere</keyword>
<evidence type="ECO:0000256" key="3">
    <source>
        <dbReference type="ARBA" id="ARBA00012551"/>
    </source>
</evidence>
<dbReference type="GO" id="GO:0006303">
    <property type="term" value="P:double-strand break repair via nonhomologous end joining"/>
    <property type="evidence" value="ECO:0007669"/>
    <property type="project" value="InterPro"/>
</dbReference>
<keyword evidence="13" id="KW-0234">DNA repair</keyword>
<evidence type="ECO:0000256" key="2">
    <source>
        <dbReference type="ARBA" id="ARBA00004574"/>
    </source>
</evidence>
<dbReference type="GO" id="GO:0006310">
    <property type="term" value="P:DNA recombination"/>
    <property type="evidence" value="ECO:0007669"/>
    <property type="project" value="UniProtKB-KW"/>
</dbReference>
<evidence type="ECO:0000259" key="16">
    <source>
        <dbReference type="SMART" id="SM00559"/>
    </source>
</evidence>